<dbReference type="OrthoDB" id="9768561at2"/>
<dbReference type="PRINTS" id="PR01607">
    <property type="entry name" value="APYRASEFAMLY"/>
</dbReference>
<dbReference type="PANTHER" id="PTHR46928:SF1">
    <property type="entry name" value="MESENCHYME-SPECIFIC CELL SURFACE GLYCOPROTEIN"/>
    <property type="match status" value="1"/>
</dbReference>
<dbReference type="InterPro" id="IPR052956">
    <property type="entry name" value="Mesenchyme-surface_protein"/>
</dbReference>
<dbReference type="InterPro" id="IPR055188">
    <property type="entry name" value="Choice_anch_I"/>
</dbReference>
<dbReference type="InterPro" id="IPR008334">
    <property type="entry name" value="5'-Nucleotdase_C"/>
</dbReference>
<evidence type="ECO:0000259" key="2">
    <source>
        <dbReference type="Pfam" id="PF22494"/>
    </source>
</evidence>
<feature type="domain" description="5'-Nucleotidase C-terminal" evidence="1">
    <location>
        <begin position="381"/>
        <end position="568"/>
    </location>
</feature>
<dbReference type="Gene3D" id="2.130.10.10">
    <property type="entry name" value="YVTN repeat-like/Quinoprotein amine dehydrogenase"/>
    <property type="match status" value="1"/>
</dbReference>
<comment type="caution">
    <text evidence="3">The sequence shown here is derived from an EMBL/GenBank/DDBJ whole genome shotgun (WGS) entry which is preliminary data.</text>
</comment>
<dbReference type="SUPFAM" id="SSF55816">
    <property type="entry name" value="5'-nucleotidase (syn. UDP-sugar hydrolase), C-terminal domain"/>
    <property type="match status" value="1"/>
</dbReference>
<accession>A0A4Q7E0N6</accession>
<dbReference type="SUPFAM" id="SSF51004">
    <property type="entry name" value="C-terminal (heme d1) domain of cytochrome cd1-nitrite reductase"/>
    <property type="match status" value="1"/>
</dbReference>
<evidence type="ECO:0000313" key="3">
    <source>
        <dbReference type="EMBL" id="RZM74914.1"/>
    </source>
</evidence>
<dbReference type="PANTHER" id="PTHR46928">
    <property type="entry name" value="MESENCHYME-SPECIFIC CELL SURFACE GLYCOPROTEIN"/>
    <property type="match status" value="1"/>
</dbReference>
<dbReference type="EMBL" id="QVFV01000011">
    <property type="protein sequence ID" value="RZM74914.1"/>
    <property type="molecule type" value="Genomic_DNA"/>
</dbReference>
<protein>
    <submittedName>
        <fullName evidence="3">Bifunctional metallophosphatase/5'-nucleotidase</fullName>
    </submittedName>
</protein>
<dbReference type="InterPro" id="IPR036907">
    <property type="entry name" value="5'-Nucleotdase_C_sf"/>
</dbReference>
<dbReference type="InterPro" id="IPR015943">
    <property type="entry name" value="WD40/YVTN_repeat-like_dom_sf"/>
</dbReference>
<sequence>MAYTLELLHAADQEAGIPALVDAPNFSAVLNALKAQDLGGDGIDDNTLVLSSGDAIIPGLFFTASSDIYGTAGIADILIQNELGFEAIAFGNHEFDLGTGLLASLIGGTPDDPETPDINEAFAGTAFPYLSANLDFSTDANLAGFVGTDAVAPAPNTIAASTVIDVNGEKIGVVGATTPTIDVISSPGDVTIAPADFGGAPTPEQLDALAAEIQADVDALLAANPDVNKVVLLSHMQQIAIEQALAERLTDVDIIVAGGSNTRLFDSDDTPRDGDTSQGVYPIIQTSADGKPVAVVNTDGNYKYVGRLVIDFDDNGVIIPESYDPAVSGAYRTDAEGVAALGAEGLIDPEIQAIVDALEGVIVAKESNVFGVSNVYLDGLRGSVRTQETNLGNLTADANLAIAKEITGENVLVSIKNGGGIRDDIGQVVVPAGGTGEAVELPNEGIPGVKPDGGISETDIANSLRFNNGLTVLDITRAGLVAVLEHGVAASSLDDSNTQGRFPQVSGIEFSFDLTAPEGDRIQSAAIKDEDGNIIDILVENGELVGDADATVKIVTLGFLAGGGDGYPFQDFGSNFVDLALDEDAPRTGDATFAPDGSEQDALAEYLFDNFNPDNGGAPFDQAETDREADTRLQNLAFREDTVLGGGSGDTPTEPTEPAVGLSLLGTYETGAFDEGAAEINAFDPDSDRLFVVNSNAVTIDILDVSDPSNPTLINQIDATQFGAGANSVAVKNGIVAVAIENETVTDNGKVVFFDADGNFLNEVEVGALPDMVTFTPDGSKVLVANEGEPDDGVNPEGSVSIIDISSGVASATVATADFKAFDGQEDALRAEGVRIFPGIDFSKDAEPEYITVSPDGTQAFVSLQENNAFAVIDLATKQVTDVVGLGYKDYSLPGNGIDASDRDDAINIQNYPVFGMYMPDAIASYEVGGMTYVVTANEGDARDEDARVADLVLDPVAFPNAAELQADEVLGRLEVSTIDGDIDGDGDYDALYAYGARSFTIFDTAGNVIFDSGDQFEQITASLFPDFFNSTNDENGSFDSRSDAKGPEPEGVVIGEVDGSIYAFIGLERIGGVMVYDITDPTNAEFVQYINNRDFTVDAQLGDGSTNPAVGDLGPEGLTFIAAADSPTGEALLAVSNEISGTTSLFEFNPPEKPVEPVDPAEPVAEILDLTGIDGNITANVSLMREAAFDNLLQFYVTDAQGAVNGINPGEAGYEDAVRHNLLAMPQLFVENLTSKDTTITLAGGAYYAPALIIDGDLHNLATIGDAAMGMTMIKRDGNVWTFEDWVDADFNDLEFAINSVDITPAVA</sequence>
<evidence type="ECO:0000259" key="1">
    <source>
        <dbReference type="Pfam" id="PF02872"/>
    </source>
</evidence>
<dbReference type="NCBIfam" id="NF038117">
    <property type="entry name" value="choice_anch_I"/>
    <property type="match status" value="1"/>
</dbReference>
<reference evidence="3 4" key="1">
    <citation type="submission" date="2018-11" db="EMBL/GenBank/DDBJ databases">
        <title>Whole genome sequencing of an environmental sample.</title>
        <authorList>
            <person name="Sarangi A.N."/>
            <person name="Singh D."/>
            <person name="Tripathy S."/>
        </authorList>
    </citation>
    <scope>NUCLEOTIDE SEQUENCE [LARGE SCALE GENOMIC DNA]</scope>
    <source>
        <strain evidence="3 4">Lakshadweep</strain>
    </source>
</reference>
<dbReference type="InterPro" id="IPR011048">
    <property type="entry name" value="Haem_d1_sf"/>
</dbReference>
<dbReference type="InterPro" id="IPR011045">
    <property type="entry name" value="N2O_reductase_N"/>
</dbReference>
<dbReference type="RefSeq" id="WP_084607261.1">
    <property type="nucleotide sequence ID" value="NZ_QVFV01000011.1"/>
</dbReference>
<dbReference type="InterPro" id="IPR006179">
    <property type="entry name" value="5_nucleotidase/apyrase"/>
</dbReference>
<dbReference type="GO" id="GO:0009166">
    <property type="term" value="P:nucleotide catabolic process"/>
    <property type="evidence" value="ECO:0007669"/>
    <property type="project" value="InterPro"/>
</dbReference>
<organism evidence="3 4">
    <name type="scientific">Leptolyngbya iicbica LK</name>
    <dbReference type="NCBI Taxonomy" id="2294035"/>
    <lineage>
        <taxon>Bacteria</taxon>
        <taxon>Bacillati</taxon>
        <taxon>Cyanobacteriota</taxon>
        <taxon>Cyanophyceae</taxon>
        <taxon>Leptolyngbyales</taxon>
        <taxon>Leptolyngbyaceae</taxon>
        <taxon>Leptolyngbya group</taxon>
        <taxon>Leptolyngbya</taxon>
        <taxon>Leptolyngbya iicbica</taxon>
    </lineage>
</organism>
<dbReference type="InterPro" id="IPR029052">
    <property type="entry name" value="Metallo-depent_PP-like"/>
</dbReference>
<dbReference type="SUPFAM" id="SSF50974">
    <property type="entry name" value="Nitrous oxide reductase, N-terminal domain"/>
    <property type="match status" value="1"/>
</dbReference>
<dbReference type="Proteomes" id="UP000292459">
    <property type="component" value="Unassembled WGS sequence"/>
</dbReference>
<gene>
    <name evidence="3" type="ORF">DYY88_22955</name>
</gene>
<dbReference type="Gene3D" id="3.60.21.10">
    <property type="match status" value="1"/>
</dbReference>
<proteinExistence type="predicted"/>
<dbReference type="Gene3D" id="3.90.780.10">
    <property type="entry name" value="5'-Nucleotidase, C-terminal domain"/>
    <property type="match status" value="1"/>
</dbReference>
<feature type="domain" description="Choice-of-anchor I" evidence="2">
    <location>
        <begin position="675"/>
        <end position="1148"/>
    </location>
</feature>
<dbReference type="Pfam" id="PF22494">
    <property type="entry name" value="choice_anch_I"/>
    <property type="match status" value="1"/>
</dbReference>
<dbReference type="GO" id="GO:0016787">
    <property type="term" value="F:hydrolase activity"/>
    <property type="evidence" value="ECO:0007669"/>
    <property type="project" value="InterPro"/>
</dbReference>
<dbReference type="SUPFAM" id="SSF56300">
    <property type="entry name" value="Metallo-dependent phosphatases"/>
    <property type="match status" value="1"/>
</dbReference>
<evidence type="ECO:0000313" key="4">
    <source>
        <dbReference type="Proteomes" id="UP000292459"/>
    </source>
</evidence>
<name>A0A4Q7E0N6_9CYAN</name>
<dbReference type="Pfam" id="PF02872">
    <property type="entry name" value="5_nucleotid_C"/>
    <property type="match status" value="1"/>
</dbReference>
<keyword evidence="4" id="KW-1185">Reference proteome</keyword>